<reference evidence="3 4" key="1">
    <citation type="submission" date="2020-06" db="EMBL/GenBank/DDBJ databases">
        <title>Draft genome of Uliginosibacterium sp. IMCC34675.</title>
        <authorList>
            <person name="Song J."/>
        </authorList>
    </citation>
    <scope>NUCLEOTIDE SEQUENCE [LARGE SCALE GENOMIC DNA]</scope>
    <source>
        <strain evidence="3 4">IMCC34675</strain>
    </source>
</reference>
<dbReference type="RefSeq" id="WP_170020568.1">
    <property type="nucleotide sequence ID" value="NZ_JABCSC020000001.1"/>
</dbReference>
<keyword evidence="1" id="KW-0732">Signal</keyword>
<evidence type="ECO:0000256" key="1">
    <source>
        <dbReference type="SAM" id="SignalP"/>
    </source>
</evidence>
<accession>A0ABX2ICH5</accession>
<dbReference type="InterPro" id="IPR036298">
    <property type="entry name" value="Chalcone_isomerase_sf"/>
</dbReference>
<organism evidence="3 4">
    <name type="scientific">Uliginosibacterium aquaticum</name>
    <dbReference type="NCBI Taxonomy" id="2731212"/>
    <lineage>
        <taxon>Bacteria</taxon>
        <taxon>Pseudomonadati</taxon>
        <taxon>Pseudomonadota</taxon>
        <taxon>Betaproteobacteria</taxon>
        <taxon>Rhodocyclales</taxon>
        <taxon>Zoogloeaceae</taxon>
        <taxon>Uliginosibacterium</taxon>
    </lineage>
</organism>
<evidence type="ECO:0000313" key="3">
    <source>
        <dbReference type="EMBL" id="NSL54111.1"/>
    </source>
</evidence>
<dbReference type="EMBL" id="JABCSC020000001">
    <property type="protein sequence ID" value="NSL54111.1"/>
    <property type="molecule type" value="Genomic_DNA"/>
</dbReference>
<comment type="caution">
    <text evidence="3">The sequence shown here is derived from an EMBL/GenBank/DDBJ whole genome shotgun (WGS) entry which is preliminary data.</text>
</comment>
<feature type="signal peptide" evidence="1">
    <location>
        <begin position="1"/>
        <end position="20"/>
    </location>
</feature>
<dbReference type="Gene3D" id="3.50.70.10">
    <property type="match status" value="1"/>
</dbReference>
<proteinExistence type="predicted"/>
<gene>
    <name evidence="3" type="ORF">HJ583_003645</name>
</gene>
<dbReference type="GO" id="GO:0016853">
    <property type="term" value="F:isomerase activity"/>
    <property type="evidence" value="ECO:0007669"/>
    <property type="project" value="UniProtKB-KW"/>
</dbReference>
<name>A0ABX2ICH5_9RHOO</name>
<feature type="chain" id="PRO_5046915502" evidence="1">
    <location>
        <begin position="21"/>
        <end position="191"/>
    </location>
</feature>
<keyword evidence="4" id="KW-1185">Reference proteome</keyword>
<protein>
    <submittedName>
        <fullName evidence="3">Chalcone isomerase family protein</fullName>
    </submittedName>
</protein>
<dbReference type="InterPro" id="IPR016088">
    <property type="entry name" value="Chalcone_isomerase_3-sand"/>
</dbReference>
<dbReference type="InterPro" id="IPR016087">
    <property type="entry name" value="Chalcone_isomerase"/>
</dbReference>
<feature type="domain" description="Chalcone isomerase" evidence="2">
    <location>
        <begin position="20"/>
        <end position="188"/>
    </location>
</feature>
<evidence type="ECO:0000313" key="4">
    <source>
        <dbReference type="Proteomes" id="UP000778523"/>
    </source>
</evidence>
<keyword evidence="3" id="KW-0413">Isomerase</keyword>
<dbReference type="Proteomes" id="UP000778523">
    <property type="component" value="Unassembled WGS sequence"/>
</dbReference>
<evidence type="ECO:0000259" key="2">
    <source>
        <dbReference type="Pfam" id="PF16036"/>
    </source>
</evidence>
<sequence length="191" mass="20907">MIWRAALISLLLACSLQAGAVEIGGARFDERALLGGSELQLNGAGLRTKFMLKIYAVGLYLPNKAATPAEVFASRGPRRIQIITLRELTAEQLSEALLDFMRRNQSDLELQKVQSRIDSLQQTMLGIGKVPAKTTIRLDYISGQGTRVLVGGEQKGNDIPGEDFNQALLKIWLGEHVPQVSVREALLGQPQ</sequence>
<dbReference type="Pfam" id="PF16036">
    <property type="entry name" value="Chalcone_3"/>
    <property type="match status" value="1"/>
</dbReference>
<dbReference type="SUPFAM" id="SSF54626">
    <property type="entry name" value="Chalcone isomerase"/>
    <property type="match status" value="1"/>
</dbReference>